<dbReference type="Gene3D" id="1.20.1250.20">
    <property type="entry name" value="MFS general substrate transporter like domains"/>
    <property type="match status" value="2"/>
</dbReference>
<evidence type="ECO:0000256" key="3">
    <source>
        <dbReference type="ARBA" id="ARBA00022989"/>
    </source>
</evidence>
<name>A0A227KD06_9BURK</name>
<keyword evidence="3 5" id="KW-1133">Transmembrane helix</keyword>
<protein>
    <submittedName>
        <fullName evidence="6">MFS transporter</fullName>
    </submittedName>
</protein>
<dbReference type="SUPFAM" id="SSF103473">
    <property type="entry name" value="MFS general substrate transporter"/>
    <property type="match status" value="1"/>
</dbReference>
<dbReference type="GO" id="GO:0016020">
    <property type="term" value="C:membrane"/>
    <property type="evidence" value="ECO:0007669"/>
    <property type="project" value="UniProtKB-SubCell"/>
</dbReference>
<gene>
    <name evidence="6" type="ORF">ADH67_11725</name>
</gene>
<feature type="transmembrane region" description="Helical" evidence="5">
    <location>
        <begin position="272"/>
        <end position="289"/>
    </location>
</feature>
<evidence type="ECO:0000313" key="6">
    <source>
        <dbReference type="EMBL" id="OXE44545.1"/>
    </source>
</evidence>
<keyword evidence="4 5" id="KW-0472">Membrane</keyword>
<accession>A0A227KD06</accession>
<dbReference type="InterPro" id="IPR011701">
    <property type="entry name" value="MFS"/>
</dbReference>
<evidence type="ECO:0000313" key="7">
    <source>
        <dbReference type="Proteomes" id="UP000214610"/>
    </source>
</evidence>
<feature type="transmembrane region" description="Helical" evidence="5">
    <location>
        <begin position="295"/>
        <end position="316"/>
    </location>
</feature>
<feature type="transmembrane region" description="Helical" evidence="5">
    <location>
        <begin position="160"/>
        <end position="178"/>
    </location>
</feature>
<dbReference type="AlphaFoldDB" id="A0A227KD06"/>
<dbReference type="GeneID" id="78361250"/>
<keyword evidence="2 5" id="KW-0812">Transmembrane</keyword>
<feature type="transmembrane region" description="Helical" evidence="5">
    <location>
        <begin position="358"/>
        <end position="380"/>
    </location>
</feature>
<dbReference type="GO" id="GO:0022857">
    <property type="term" value="F:transmembrane transporter activity"/>
    <property type="evidence" value="ECO:0007669"/>
    <property type="project" value="InterPro"/>
</dbReference>
<dbReference type="InterPro" id="IPR036259">
    <property type="entry name" value="MFS_trans_sf"/>
</dbReference>
<feature type="transmembrane region" description="Helical" evidence="5">
    <location>
        <begin position="199"/>
        <end position="217"/>
    </location>
</feature>
<evidence type="ECO:0000256" key="2">
    <source>
        <dbReference type="ARBA" id="ARBA00022692"/>
    </source>
</evidence>
<comment type="caution">
    <text evidence="6">The sequence shown here is derived from an EMBL/GenBank/DDBJ whole genome shotgun (WGS) entry which is preliminary data.</text>
</comment>
<sequence>MLNKSSIQLLSVAYFFAAPGLSFSLLTSRMPALSQRLGIDPAIVGLILFCLGCSSLCAMALTPKLTAKYSSKRLITIAALLCPLFVILCGLSPNIYVFFVCVAALGLSLGFVDVTMNVQGVLLEKAENKSRLSFLHAVFALAAAAASFASGLLTSLGADPYLNFLILGVPYACFIPLASKRLFDDKESDEEKTERTKSVKSVPLFIIFCGVFCLLASETEGVVVDWGSLYMASLDGVSQAIAALTFGFFSLATAGCRLFCDRLRDNYGDKTIAAAGGVLSSLGGLLVVLTPSFPLLTLIGFALLGAGLSPIVPILFSAGGKVPGVSPAIASSTIALFNYGGMLFVPPLFGYIVQHTSLAMPFICSIFSCLVIAVGCGVLLNKRPH</sequence>
<evidence type="ECO:0000256" key="1">
    <source>
        <dbReference type="ARBA" id="ARBA00004141"/>
    </source>
</evidence>
<dbReference type="Pfam" id="PF07690">
    <property type="entry name" value="MFS_1"/>
    <property type="match status" value="1"/>
</dbReference>
<keyword evidence="7" id="KW-1185">Reference proteome</keyword>
<feature type="transmembrane region" description="Helical" evidence="5">
    <location>
        <begin position="134"/>
        <end position="154"/>
    </location>
</feature>
<dbReference type="RefSeq" id="WP_066592362.1">
    <property type="nucleotide sequence ID" value="NZ_CAJTBZ010000025.1"/>
</dbReference>
<feature type="transmembrane region" description="Helical" evidence="5">
    <location>
        <begin position="97"/>
        <end position="122"/>
    </location>
</feature>
<feature type="transmembrane region" description="Helical" evidence="5">
    <location>
        <begin position="12"/>
        <end position="30"/>
    </location>
</feature>
<organism evidence="6 7">
    <name type="scientific">Turicimonas muris</name>
    <dbReference type="NCBI Taxonomy" id="1796652"/>
    <lineage>
        <taxon>Bacteria</taxon>
        <taxon>Pseudomonadati</taxon>
        <taxon>Pseudomonadota</taxon>
        <taxon>Betaproteobacteria</taxon>
        <taxon>Burkholderiales</taxon>
        <taxon>Sutterellaceae</taxon>
        <taxon>Turicimonas</taxon>
    </lineage>
</organism>
<feature type="transmembrane region" description="Helical" evidence="5">
    <location>
        <begin position="328"/>
        <end position="352"/>
    </location>
</feature>
<dbReference type="PANTHER" id="PTHR23514">
    <property type="entry name" value="BYPASS OF STOP CODON PROTEIN 6"/>
    <property type="match status" value="1"/>
</dbReference>
<dbReference type="EMBL" id="NHMP01000010">
    <property type="protein sequence ID" value="OXE44545.1"/>
    <property type="molecule type" value="Genomic_DNA"/>
</dbReference>
<feature type="transmembrane region" description="Helical" evidence="5">
    <location>
        <begin position="42"/>
        <end position="62"/>
    </location>
</feature>
<dbReference type="Proteomes" id="UP000214610">
    <property type="component" value="Unassembled WGS sequence"/>
</dbReference>
<feature type="transmembrane region" description="Helical" evidence="5">
    <location>
        <begin position="74"/>
        <end position="91"/>
    </location>
</feature>
<evidence type="ECO:0000256" key="4">
    <source>
        <dbReference type="ARBA" id="ARBA00023136"/>
    </source>
</evidence>
<dbReference type="PANTHER" id="PTHR23514:SF13">
    <property type="entry name" value="INNER MEMBRANE PROTEIN YBJJ"/>
    <property type="match status" value="1"/>
</dbReference>
<proteinExistence type="predicted"/>
<feature type="transmembrane region" description="Helical" evidence="5">
    <location>
        <begin position="237"/>
        <end position="260"/>
    </location>
</feature>
<comment type="subcellular location">
    <subcellularLocation>
        <location evidence="1">Membrane</location>
        <topology evidence="1">Multi-pass membrane protein</topology>
    </subcellularLocation>
</comment>
<dbReference type="InterPro" id="IPR051788">
    <property type="entry name" value="MFS_Transporter"/>
</dbReference>
<dbReference type="CDD" id="cd17393">
    <property type="entry name" value="MFS_MosC_like"/>
    <property type="match status" value="1"/>
</dbReference>
<reference evidence="7" key="1">
    <citation type="submission" date="2017-05" db="EMBL/GenBank/DDBJ databases">
        <title>Improved OligoMM genomes.</title>
        <authorList>
            <person name="Garzetti D."/>
        </authorList>
    </citation>
    <scope>NUCLEOTIDE SEQUENCE [LARGE SCALE GENOMIC DNA]</scope>
    <source>
        <strain evidence="7">YL45</strain>
    </source>
</reference>
<evidence type="ECO:0000256" key="5">
    <source>
        <dbReference type="SAM" id="Phobius"/>
    </source>
</evidence>